<evidence type="ECO:0000256" key="5">
    <source>
        <dbReference type="ARBA" id="ARBA00023136"/>
    </source>
</evidence>
<dbReference type="AlphaFoldDB" id="A0A5M8FRS0"/>
<feature type="transmembrane region" description="Helical" evidence="6">
    <location>
        <begin position="79"/>
        <end position="106"/>
    </location>
</feature>
<feature type="transmembrane region" description="Helical" evidence="6">
    <location>
        <begin position="273"/>
        <end position="293"/>
    </location>
</feature>
<keyword evidence="4 6" id="KW-1133">Transmembrane helix</keyword>
<evidence type="ECO:0000313" key="8">
    <source>
        <dbReference type="Proteomes" id="UP000322981"/>
    </source>
</evidence>
<dbReference type="RefSeq" id="WP_150093967.1">
    <property type="nucleotide sequence ID" value="NZ_JBFUOH010000053.1"/>
</dbReference>
<feature type="transmembrane region" description="Helical" evidence="6">
    <location>
        <begin position="118"/>
        <end position="137"/>
    </location>
</feature>
<feature type="transmembrane region" description="Helical" evidence="6">
    <location>
        <begin position="234"/>
        <end position="253"/>
    </location>
</feature>
<dbReference type="EMBL" id="VWXX01000024">
    <property type="protein sequence ID" value="KAA6184112.1"/>
    <property type="molecule type" value="Genomic_DNA"/>
</dbReference>
<evidence type="ECO:0000256" key="4">
    <source>
        <dbReference type="ARBA" id="ARBA00022989"/>
    </source>
</evidence>
<protein>
    <submittedName>
        <fullName evidence="7">Polysaccharide biosynthesis protein</fullName>
    </submittedName>
</protein>
<feature type="transmembrane region" description="Helical" evidence="6">
    <location>
        <begin position="356"/>
        <end position="374"/>
    </location>
</feature>
<dbReference type="Proteomes" id="UP000322981">
    <property type="component" value="Unassembled WGS sequence"/>
</dbReference>
<evidence type="ECO:0000256" key="2">
    <source>
        <dbReference type="ARBA" id="ARBA00022475"/>
    </source>
</evidence>
<gene>
    <name evidence="7" type="ORF">F2Q65_13670</name>
</gene>
<organism evidence="7 8">
    <name type="scientific">Thiohalocapsa marina</name>
    <dbReference type="NCBI Taxonomy" id="424902"/>
    <lineage>
        <taxon>Bacteria</taxon>
        <taxon>Pseudomonadati</taxon>
        <taxon>Pseudomonadota</taxon>
        <taxon>Gammaproteobacteria</taxon>
        <taxon>Chromatiales</taxon>
        <taxon>Chromatiaceae</taxon>
        <taxon>Thiohalocapsa</taxon>
    </lineage>
</organism>
<keyword evidence="8" id="KW-1185">Reference proteome</keyword>
<name>A0A5M8FRS0_9GAMM</name>
<evidence type="ECO:0000256" key="3">
    <source>
        <dbReference type="ARBA" id="ARBA00022692"/>
    </source>
</evidence>
<feature type="transmembrane region" description="Helical" evidence="6">
    <location>
        <begin position="313"/>
        <end position="336"/>
    </location>
</feature>
<comment type="subcellular location">
    <subcellularLocation>
        <location evidence="1">Cell membrane</location>
        <topology evidence="1">Multi-pass membrane protein</topology>
    </subcellularLocation>
</comment>
<evidence type="ECO:0000256" key="1">
    <source>
        <dbReference type="ARBA" id="ARBA00004651"/>
    </source>
</evidence>
<sequence>MNPLRRLASQTAVYGVSSIVGRFLNYLLVPLYTYTFVPADYGVVAEFYAYMGFLAVLMVFGLETGYFRFRNDDDRPANLVFATALRFLLLINGGMLLAAVLLQQPIADLLRHGDHPQYIWWTVAILAMDSVGAIAFARLRAENRALHFAGIKLIEIGANIGLNLFFIVLCRQAWEADPDSALGRLWNPAIGIGYVFLANLAASGLKLALLSPLLRDGLTGLGAVFDGALFRRMIRYSLPMVLIGLAGIVNEMLDRAALKFLLPHDDATNMAQLGIYSASYKLSILMMLFIQAFRYAGEPFFFAYARERDARQIYALVLNWFVICCVFIFLLVTLYLDLFQYFVGAAYREGLGVVPILLLANLLLGVYVNLSVWYKLTDRTLMGAWVALTGAAVTVAMLWLLVPRYGYQGAAWAHLVCYSVMVVLSYLLGRRYYPVPYDLRRVAAYILLGLGLYAAGRWLTDAADWNGLAAGTLLLLLYLAVVALTDGRRLMRQTAGARLET</sequence>
<comment type="caution">
    <text evidence="7">The sequence shown here is derived from an EMBL/GenBank/DDBJ whole genome shotgun (WGS) entry which is preliminary data.</text>
</comment>
<feature type="transmembrane region" description="Helical" evidence="6">
    <location>
        <begin position="465"/>
        <end position="484"/>
    </location>
</feature>
<keyword evidence="3 6" id="KW-0812">Transmembrane</keyword>
<dbReference type="PANTHER" id="PTHR30250:SF11">
    <property type="entry name" value="O-ANTIGEN TRANSPORTER-RELATED"/>
    <property type="match status" value="1"/>
</dbReference>
<dbReference type="OrthoDB" id="9814608at2"/>
<keyword evidence="5 6" id="KW-0472">Membrane</keyword>
<keyword evidence="2" id="KW-1003">Cell membrane</keyword>
<feature type="transmembrane region" description="Helical" evidence="6">
    <location>
        <begin position="441"/>
        <end position="459"/>
    </location>
</feature>
<dbReference type="PANTHER" id="PTHR30250">
    <property type="entry name" value="PST FAMILY PREDICTED COLANIC ACID TRANSPORTER"/>
    <property type="match status" value="1"/>
</dbReference>
<accession>A0A5M8FRS0</accession>
<evidence type="ECO:0000313" key="7">
    <source>
        <dbReference type="EMBL" id="KAA6184112.1"/>
    </source>
</evidence>
<feature type="transmembrane region" description="Helical" evidence="6">
    <location>
        <begin position="149"/>
        <end position="169"/>
    </location>
</feature>
<feature type="transmembrane region" description="Helical" evidence="6">
    <location>
        <begin position="12"/>
        <end position="35"/>
    </location>
</feature>
<evidence type="ECO:0000256" key="6">
    <source>
        <dbReference type="SAM" id="Phobius"/>
    </source>
</evidence>
<proteinExistence type="predicted"/>
<feature type="transmembrane region" description="Helical" evidence="6">
    <location>
        <begin position="407"/>
        <end position="429"/>
    </location>
</feature>
<feature type="transmembrane region" description="Helical" evidence="6">
    <location>
        <begin position="189"/>
        <end position="214"/>
    </location>
</feature>
<feature type="transmembrane region" description="Helical" evidence="6">
    <location>
        <begin position="381"/>
        <end position="401"/>
    </location>
</feature>
<dbReference type="InterPro" id="IPR050833">
    <property type="entry name" value="Poly_Biosynth_Transport"/>
</dbReference>
<reference evidence="7 8" key="1">
    <citation type="submission" date="2019-09" db="EMBL/GenBank/DDBJ databases">
        <title>Whole-genome sequence of the purple sulfur bacterium Thiohalocapsa marina DSM 19078.</title>
        <authorList>
            <person name="Kyndt J.A."/>
            <person name="Meyer T.E."/>
        </authorList>
    </citation>
    <scope>NUCLEOTIDE SEQUENCE [LARGE SCALE GENOMIC DNA]</scope>
    <source>
        <strain evidence="7 8">DSM 19078</strain>
    </source>
</reference>
<feature type="transmembrane region" description="Helical" evidence="6">
    <location>
        <begin position="47"/>
        <end position="67"/>
    </location>
</feature>
<dbReference type="GO" id="GO:0005886">
    <property type="term" value="C:plasma membrane"/>
    <property type="evidence" value="ECO:0007669"/>
    <property type="project" value="UniProtKB-SubCell"/>
</dbReference>